<proteinExistence type="predicted"/>
<dbReference type="AlphaFoldDB" id="A0A0R3WT51"/>
<name>A0A0R3WT51_HYDTA</name>
<dbReference type="WBParaSite" id="TTAC_0000394101-mRNA-1">
    <property type="protein sequence ID" value="TTAC_0000394101-mRNA-1"/>
    <property type="gene ID" value="TTAC_0000394101"/>
</dbReference>
<accession>A0A0R3WT51</accession>
<evidence type="ECO:0000313" key="2">
    <source>
        <dbReference type="Proteomes" id="UP000274429"/>
    </source>
</evidence>
<evidence type="ECO:0000313" key="3">
    <source>
        <dbReference type="WBParaSite" id="TTAC_0000394101-mRNA-1"/>
    </source>
</evidence>
<sequence>MLAPVNAILSQLSDLSNLASKRVCVETRDTRHLTRHACGTWSALLEVEALWVHITHPPTSSSSLFEAHHQLVLDVRRFGCRMAFEHYYCFVDCCAVDMNGRVVEEEEEEEEG</sequence>
<reference evidence="3" key="1">
    <citation type="submission" date="2017-02" db="UniProtKB">
        <authorList>
            <consortium name="WormBaseParasite"/>
        </authorList>
    </citation>
    <scope>IDENTIFICATION</scope>
</reference>
<reference evidence="1 2" key="2">
    <citation type="submission" date="2018-11" db="EMBL/GenBank/DDBJ databases">
        <authorList>
            <consortium name="Pathogen Informatics"/>
        </authorList>
    </citation>
    <scope>NUCLEOTIDE SEQUENCE [LARGE SCALE GENOMIC DNA]</scope>
</reference>
<dbReference type="Proteomes" id="UP000274429">
    <property type="component" value="Unassembled WGS sequence"/>
</dbReference>
<dbReference type="EMBL" id="UYWX01003305">
    <property type="protein sequence ID" value="VDM23776.1"/>
    <property type="molecule type" value="Genomic_DNA"/>
</dbReference>
<keyword evidence="2" id="KW-1185">Reference proteome</keyword>
<evidence type="ECO:0000313" key="1">
    <source>
        <dbReference type="EMBL" id="VDM23776.1"/>
    </source>
</evidence>
<organism evidence="3">
    <name type="scientific">Hydatigena taeniaeformis</name>
    <name type="common">Feline tapeworm</name>
    <name type="synonym">Taenia taeniaeformis</name>
    <dbReference type="NCBI Taxonomy" id="6205"/>
    <lineage>
        <taxon>Eukaryota</taxon>
        <taxon>Metazoa</taxon>
        <taxon>Spiralia</taxon>
        <taxon>Lophotrochozoa</taxon>
        <taxon>Platyhelminthes</taxon>
        <taxon>Cestoda</taxon>
        <taxon>Eucestoda</taxon>
        <taxon>Cyclophyllidea</taxon>
        <taxon>Taeniidae</taxon>
        <taxon>Hydatigera</taxon>
    </lineage>
</organism>
<protein>
    <submittedName>
        <fullName evidence="1 3">Uncharacterized protein</fullName>
    </submittedName>
</protein>
<gene>
    <name evidence="1" type="ORF">TTAC_LOCUS3926</name>
</gene>